<evidence type="ECO:0000259" key="5">
    <source>
        <dbReference type="Pfam" id="PF00419"/>
    </source>
</evidence>
<evidence type="ECO:0000256" key="4">
    <source>
        <dbReference type="SAM" id="SignalP"/>
    </source>
</evidence>
<dbReference type="RefSeq" id="WP_101826880.1">
    <property type="nucleotide sequence ID" value="NZ_PJZH01000040.1"/>
</dbReference>
<dbReference type="OrthoDB" id="6505839at2"/>
<feature type="chain" id="PRO_5014833852" description="Fimbrial-type adhesion domain-containing protein" evidence="4">
    <location>
        <begin position="25"/>
        <end position="343"/>
    </location>
</feature>
<keyword evidence="2 4" id="KW-0732">Signal</keyword>
<dbReference type="InterPro" id="IPR050263">
    <property type="entry name" value="Bact_Fimbrial_Adh_Pro"/>
</dbReference>
<keyword evidence="7" id="KW-1185">Reference proteome</keyword>
<dbReference type="InterPro" id="IPR008966">
    <property type="entry name" value="Adhesion_dom_sf"/>
</dbReference>
<evidence type="ECO:0000256" key="3">
    <source>
        <dbReference type="ARBA" id="ARBA00023263"/>
    </source>
</evidence>
<dbReference type="InterPro" id="IPR036937">
    <property type="entry name" value="Adhesion_dom_fimbrial_sf"/>
</dbReference>
<protein>
    <recommendedName>
        <fullName evidence="5">Fimbrial-type adhesion domain-containing protein</fullName>
    </recommendedName>
</protein>
<dbReference type="Gene3D" id="2.60.40.1090">
    <property type="entry name" value="Fimbrial-type adhesion domain"/>
    <property type="match status" value="1"/>
</dbReference>
<comment type="caution">
    <text evidence="6">The sequence shown here is derived from an EMBL/GenBank/DDBJ whole genome shotgun (WGS) entry which is preliminary data.</text>
</comment>
<evidence type="ECO:0000256" key="2">
    <source>
        <dbReference type="ARBA" id="ARBA00022729"/>
    </source>
</evidence>
<dbReference type="EMBL" id="PJZH01000040">
    <property type="protein sequence ID" value="PLR29764.1"/>
    <property type="molecule type" value="Genomic_DNA"/>
</dbReference>
<name>A0A2N5DTH9_9GAMM</name>
<evidence type="ECO:0000313" key="6">
    <source>
        <dbReference type="EMBL" id="PLR29764.1"/>
    </source>
</evidence>
<dbReference type="Proteomes" id="UP000234503">
    <property type="component" value="Unassembled WGS sequence"/>
</dbReference>
<keyword evidence="3" id="KW-0281">Fimbrium</keyword>
<reference evidence="6 7" key="1">
    <citation type="submission" date="2017-12" db="EMBL/GenBank/DDBJ databases">
        <title>Characterization of six clinical isolates of Enterochimera gen. nov., a novel genus of the Yersiniaciae family and the three species Enterochimera arupensis sp. nov., Enterochimera coloradensis sp. nov, and Enterochimera californica sp. nov.</title>
        <authorList>
            <person name="Rossi A."/>
            <person name="Fisher M."/>
        </authorList>
    </citation>
    <scope>NUCLEOTIDE SEQUENCE [LARGE SCALE GENOMIC DNA]</scope>
    <source>
        <strain evidence="7">2016-Iso4</strain>
    </source>
</reference>
<feature type="signal peptide" evidence="4">
    <location>
        <begin position="1"/>
        <end position="24"/>
    </location>
</feature>
<accession>A0A2N5DTH9</accession>
<dbReference type="GO" id="GO:0043709">
    <property type="term" value="P:cell adhesion involved in single-species biofilm formation"/>
    <property type="evidence" value="ECO:0007669"/>
    <property type="project" value="TreeGrafter"/>
</dbReference>
<feature type="domain" description="Fimbrial-type adhesion" evidence="5">
    <location>
        <begin position="197"/>
        <end position="343"/>
    </location>
</feature>
<dbReference type="Pfam" id="PF00419">
    <property type="entry name" value="Fimbrial"/>
    <property type="match status" value="1"/>
</dbReference>
<dbReference type="GO" id="GO:0009289">
    <property type="term" value="C:pilus"/>
    <property type="evidence" value="ECO:0007669"/>
    <property type="project" value="UniProtKB-SubCell"/>
</dbReference>
<organism evidence="6 7">
    <name type="scientific">Chimaeribacter coloradensis</name>
    <dbReference type="NCBI Taxonomy" id="2060068"/>
    <lineage>
        <taxon>Bacteria</taxon>
        <taxon>Pseudomonadati</taxon>
        <taxon>Pseudomonadota</taxon>
        <taxon>Gammaproteobacteria</taxon>
        <taxon>Enterobacterales</taxon>
        <taxon>Yersiniaceae</taxon>
        <taxon>Chimaeribacter</taxon>
    </lineage>
</organism>
<dbReference type="InterPro" id="IPR000259">
    <property type="entry name" value="Adhesion_dom_fimbrial"/>
</dbReference>
<gene>
    <name evidence="6" type="ORF">CYR32_20070</name>
</gene>
<dbReference type="SUPFAM" id="SSF49401">
    <property type="entry name" value="Bacterial adhesins"/>
    <property type="match status" value="1"/>
</dbReference>
<comment type="subcellular location">
    <subcellularLocation>
        <location evidence="1">Fimbrium</location>
    </subcellularLocation>
</comment>
<dbReference type="PANTHER" id="PTHR33420:SF31">
    <property type="entry name" value="TYPE 1 FIMBRIN D-MANNOSE SPECIFIC ADHESIN"/>
    <property type="match status" value="1"/>
</dbReference>
<proteinExistence type="predicted"/>
<evidence type="ECO:0000313" key="7">
    <source>
        <dbReference type="Proteomes" id="UP000234503"/>
    </source>
</evidence>
<evidence type="ECO:0000256" key="1">
    <source>
        <dbReference type="ARBA" id="ARBA00004561"/>
    </source>
</evidence>
<sequence length="343" mass="36877">MRLAKVSSAGVLLAALLGSRTAWAGGCVTPDEPMTYGIELRQGRNILDDPGMVVPDMSGIDSGDVKPMDCRCEGGSAPLYFKAVVTLPPGYNDGTMTYYIVHPTVQIGLKYRVNNGPLIPAPFEDVSDGVSHDCGSDGFYHSPVVETGMRATLSLYLARGFTGKVVIPPAVLGTVYARWGTQGGYGATYVNRVFIFGELTATQTCRINDGAIINIDLGTLLTDNILTPGALPAHYTPQQIRLELMCRNFYESMQVSLTLYGNESAELPGVLQTSNPDIGVQVTDQNMKPFNVNGGQVPLTLDYSDIDHEPGHQLLYAWPVNTTGKRPASGPFSALALLEVEIQ</sequence>
<dbReference type="PANTHER" id="PTHR33420">
    <property type="entry name" value="FIMBRIAL SUBUNIT ELFA-RELATED"/>
    <property type="match status" value="1"/>
</dbReference>
<dbReference type="AlphaFoldDB" id="A0A2N5DTH9"/>